<dbReference type="SUPFAM" id="SSF53448">
    <property type="entry name" value="Nucleotide-diphospho-sugar transferases"/>
    <property type="match status" value="1"/>
</dbReference>
<dbReference type="EMBL" id="UGRP01000001">
    <property type="protein sequence ID" value="SUA19286.1"/>
    <property type="molecule type" value="Genomic_DNA"/>
</dbReference>
<reference evidence="1 2" key="1">
    <citation type="submission" date="2018-06" db="EMBL/GenBank/DDBJ databases">
        <authorList>
            <consortium name="Pathogen Informatics"/>
            <person name="Doyle S."/>
        </authorList>
    </citation>
    <scope>NUCLEOTIDE SEQUENCE [LARGE SCALE GENOMIC DNA]</scope>
    <source>
        <strain evidence="1 2">NCTC8554</strain>
    </source>
</reference>
<dbReference type="Proteomes" id="UP000254176">
    <property type="component" value="Unassembled WGS sequence"/>
</dbReference>
<dbReference type="RefSeq" id="WP_002232173.1">
    <property type="nucleotide sequence ID" value="NZ_JBLSBE010000020.1"/>
</dbReference>
<evidence type="ECO:0000313" key="1">
    <source>
        <dbReference type="EMBL" id="SUA19286.1"/>
    </source>
</evidence>
<keyword evidence="1" id="KW-0808">Transferase</keyword>
<keyword evidence="1" id="KW-0328">Glycosyltransferase</keyword>
<evidence type="ECO:0000313" key="2">
    <source>
        <dbReference type="Proteomes" id="UP000254176"/>
    </source>
</evidence>
<gene>
    <name evidence="1" type="ORF">NCTC8554_00984</name>
</gene>
<name>A0A378VR17_NEIME</name>
<dbReference type="InterPro" id="IPR029044">
    <property type="entry name" value="Nucleotide-diphossugar_trans"/>
</dbReference>
<accession>A0A378VR17</accession>
<protein>
    <submittedName>
        <fullName evidence="1">Glycosyltransferase PglE</fullName>
        <ecNumber evidence="1">2.4.-.-</ecNumber>
    </submittedName>
</protein>
<dbReference type="EC" id="2.4.-.-" evidence="1"/>
<sequence length="211" mass="24806">MPDVVFLNAVKYDKGSVSHFGEDYQPEKILNQSKVEVLKGLCRFRKFPGSACNKIIKRELIIKEKLFFEKEVYAEDIEWSMRLFNAATTFSYLDGCYYYYRQGRKDSKTGTVSEKSIKSLLYILEKNAEMEFDRDISSYLYSFLSYEYLVLLFIMTSKNIECDADIKRRAYHLRFMLLKSNKLIYKLIFPIITLFGVDITGRILKAIRGNI</sequence>
<proteinExistence type="predicted"/>
<organism evidence="1 2">
    <name type="scientific">Neisseria meningitidis</name>
    <dbReference type="NCBI Taxonomy" id="487"/>
    <lineage>
        <taxon>Bacteria</taxon>
        <taxon>Pseudomonadati</taxon>
        <taxon>Pseudomonadota</taxon>
        <taxon>Betaproteobacteria</taxon>
        <taxon>Neisseriales</taxon>
        <taxon>Neisseriaceae</taxon>
        <taxon>Neisseria</taxon>
    </lineage>
</organism>
<dbReference type="GO" id="GO:0016757">
    <property type="term" value="F:glycosyltransferase activity"/>
    <property type="evidence" value="ECO:0007669"/>
    <property type="project" value="UniProtKB-KW"/>
</dbReference>
<dbReference type="AlphaFoldDB" id="A0A378VR17"/>